<feature type="transmembrane region" description="Helical" evidence="1">
    <location>
        <begin position="305"/>
        <end position="324"/>
    </location>
</feature>
<dbReference type="CDD" id="cd00077">
    <property type="entry name" value="HDc"/>
    <property type="match status" value="1"/>
</dbReference>
<protein>
    <submittedName>
        <fullName evidence="3">HDIG domain-containing protein</fullName>
    </submittedName>
</protein>
<dbReference type="InterPro" id="IPR011624">
    <property type="entry name" value="Metal-dep_PHydrolase_7TM_extra"/>
</dbReference>
<evidence type="ECO:0000313" key="3">
    <source>
        <dbReference type="EMBL" id="MBD1394725.1"/>
    </source>
</evidence>
<keyword evidence="1" id="KW-1133">Transmembrane helix</keyword>
<feature type="domain" description="HD/PDEase" evidence="2">
    <location>
        <begin position="480"/>
        <end position="637"/>
    </location>
</feature>
<keyword evidence="1" id="KW-0472">Membrane</keyword>
<evidence type="ECO:0000313" key="4">
    <source>
        <dbReference type="Proteomes" id="UP000619078"/>
    </source>
</evidence>
<feature type="transmembrane region" description="Helical" evidence="1">
    <location>
        <begin position="331"/>
        <end position="347"/>
    </location>
</feature>
<dbReference type="InterPro" id="IPR011621">
    <property type="entry name" value="Metal-dep_PHydrolase_7TM_intra"/>
</dbReference>
<dbReference type="SMART" id="SM00471">
    <property type="entry name" value="HDc"/>
    <property type="match status" value="1"/>
</dbReference>
<reference evidence="3" key="1">
    <citation type="submission" date="2020-09" db="EMBL/GenBank/DDBJ databases">
        <title>Novel species of Mucilaginibacter isolated from a glacier on the Tibetan Plateau.</title>
        <authorList>
            <person name="Liu Q."/>
            <person name="Xin Y.-H."/>
        </authorList>
    </citation>
    <scope>NUCLEOTIDE SEQUENCE</scope>
    <source>
        <strain evidence="3">ZB1P21</strain>
    </source>
</reference>
<feature type="transmembrane region" description="Helical" evidence="1">
    <location>
        <begin position="353"/>
        <end position="376"/>
    </location>
</feature>
<keyword evidence="4" id="KW-1185">Reference proteome</keyword>
<dbReference type="PANTHER" id="PTHR36442">
    <property type="entry name" value="CYCLIC-DI-AMP PHOSPHODIESTERASE PGPH"/>
    <property type="match status" value="1"/>
</dbReference>
<evidence type="ECO:0000256" key="1">
    <source>
        <dbReference type="SAM" id="Phobius"/>
    </source>
</evidence>
<dbReference type="Proteomes" id="UP000619078">
    <property type="component" value="Unassembled WGS sequence"/>
</dbReference>
<dbReference type="Pfam" id="PF01966">
    <property type="entry name" value="HD"/>
    <property type="match status" value="1"/>
</dbReference>
<dbReference type="Gene3D" id="1.10.3210.10">
    <property type="entry name" value="Hypothetical protein af1432"/>
    <property type="match status" value="1"/>
</dbReference>
<dbReference type="PANTHER" id="PTHR36442:SF1">
    <property type="entry name" value="CYCLIC-DI-AMP PHOSPHODIESTERASE PGPH"/>
    <property type="match status" value="1"/>
</dbReference>
<organism evidence="3 4">
    <name type="scientific">Mucilaginibacter glaciei</name>
    <dbReference type="NCBI Taxonomy" id="2772109"/>
    <lineage>
        <taxon>Bacteria</taxon>
        <taxon>Pseudomonadati</taxon>
        <taxon>Bacteroidota</taxon>
        <taxon>Sphingobacteriia</taxon>
        <taxon>Sphingobacteriales</taxon>
        <taxon>Sphingobacteriaceae</taxon>
        <taxon>Mucilaginibacter</taxon>
    </lineage>
</organism>
<dbReference type="Pfam" id="PF07697">
    <property type="entry name" value="7TMR-HDED"/>
    <property type="match status" value="1"/>
</dbReference>
<dbReference type="EMBL" id="JACWMX010000007">
    <property type="protein sequence ID" value="MBD1394725.1"/>
    <property type="molecule type" value="Genomic_DNA"/>
</dbReference>
<feature type="transmembrane region" description="Helical" evidence="1">
    <location>
        <begin position="272"/>
        <end position="293"/>
    </location>
</feature>
<comment type="caution">
    <text evidence="3">The sequence shown here is derived from an EMBL/GenBank/DDBJ whole genome shotgun (WGS) entry which is preliminary data.</text>
</comment>
<feature type="transmembrane region" description="Helical" evidence="1">
    <location>
        <begin position="431"/>
        <end position="451"/>
    </location>
</feature>
<feature type="transmembrane region" description="Helical" evidence="1">
    <location>
        <begin position="20"/>
        <end position="37"/>
    </location>
</feature>
<dbReference type="NCBIfam" id="TIGR00277">
    <property type="entry name" value="HDIG"/>
    <property type="match status" value="1"/>
</dbReference>
<keyword evidence="1" id="KW-0812">Transmembrane</keyword>
<sequence>MAKLSTSRQKALLRKYALNVKYFMMLVSISVIVYALPKQAKFGYEYEKGRIWSQKDLISPYNFAILKTNQEIEADKRAALATITPIYQRDNLMVAQLTEGFKNDLEVKWHNAGINDKLKPEYLRKGVELLAYVYDKGVLKLNAKYQVKSPNYPITILDHNVAVERNTSDLFTRERAIAYCDFIISKTPGLDKAFLLNLVQDRVQTNLTYDSKLTTHLEEEVTDNLSITRGMVQKGETIIGKGSVINDEAYQKLASYKKAFEDNARINGNRKLVLLGQFLLVGIAITLLMVFLYLFRRDIFDDNRLVSLILLVITAMLATLSLALKLQLPNLYYIPYCIVPIIIRILFDTRLALNIHLLVVLIAGFFVPNSFEFAFFEITAGMVSIYSIKNLIRREQFLISALIITFTYFVSFLGISLTREGSFTSIDWVDFVPFAVSVMLTLLAYPLIYAFEKVFAITSDITLIELTNTNAKLLRDMAFSAPGTFQHSLQVANLAENAIFAIGGNALLVRAGALYHDIGKMENPLFFIENQNSGFNPHDKLPYEESAQIIIRHVSKGIEMARKANLPEIVIDFIRTHHGNTRVDYFYQSFLKNFPEKFVDENIFRYPGPVPFSKEAGVLMLADSVEAASRSLKEPDEESIGVLVDRIVKYKLDQNQLKDSNITLKDLETIKQIFKRMLMSIYHVRIDY</sequence>
<proteinExistence type="predicted"/>
<dbReference type="RefSeq" id="WP_191164606.1">
    <property type="nucleotide sequence ID" value="NZ_JACWMX010000007.1"/>
</dbReference>
<dbReference type="InterPro" id="IPR006674">
    <property type="entry name" value="HD_domain"/>
</dbReference>
<gene>
    <name evidence="3" type="ORF">IDJ76_16580</name>
</gene>
<dbReference type="InterPro" id="IPR006675">
    <property type="entry name" value="HDIG_dom"/>
</dbReference>
<dbReference type="SUPFAM" id="SSF109604">
    <property type="entry name" value="HD-domain/PDEase-like"/>
    <property type="match status" value="1"/>
</dbReference>
<feature type="transmembrane region" description="Helical" evidence="1">
    <location>
        <begin position="397"/>
        <end position="419"/>
    </location>
</feature>
<name>A0A926NVD0_9SPHI</name>
<dbReference type="Pfam" id="PF07698">
    <property type="entry name" value="7TM-7TMR_HD"/>
    <property type="match status" value="1"/>
</dbReference>
<accession>A0A926NVD0</accession>
<evidence type="ECO:0000259" key="2">
    <source>
        <dbReference type="SMART" id="SM00471"/>
    </source>
</evidence>
<dbReference type="InterPro" id="IPR003607">
    <property type="entry name" value="HD/PDEase_dom"/>
</dbReference>
<dbReference type="AlphaFoldDB" id="A0A926NVD0"/>
<dbReference type="InterPro" id="IPR052722">
    <property type="entry name" value="PgpH_phosphodiesterase"/>
</dbReference>